<keyword evidence="1" id="KW-0812">Transmembrane</keyword>
<dbReference type="RefSeq" id="WP_222260418.1">
    <property type="nucleotide sequence ID" value="NZ_JAAXEB010000005.1"/>
</dbReference>
<name>A0AAJ1AB63_RHILE</name>
<protein>
    <submittedName>
        <fullName evidence="2">Uncharacterized protein</fullName>
    </submittedName>
</protein>
<comment type="caution">
    <text evidence="2">The sequence shown here is derived from an EMBL/GenBank/DDBJ whole genome shotgun (WGS) entry which is preliminary data.</text>
</comment>
<keyword evidence="1" id="KW-0472">Membrane</keyword>
<evidence type="ECO:0000313" key="2">
    <source>
        <dbReference type="EMBL" id="MBY5630870.1"/>
    </source>
</evidence>
<proteinExistence type="predicted"/>
<dbReference type="Proteomes" id="UP000825699">
    <property type="component" value="Unassembled WGS sequence"/>
</dbReference>
<evidence type="ECO:0000256" key="1">
    <source>
        <dbReference type="SAM" id="Phobius"/>
    </source>
</evidence>
<organism evidence="2 3">
    <name type="scientific">Rhizobium leguminosarum</name>
    <dbReference type="NCBI Taxonomy" id="384"/>
    <lineage>
        <taxon>Bacteria</taxon>
        <taxon>Pseudomonadati</taxon>
        <taxon>Pseudomonadota</taxon>
        <taxon>Alphaproteobacteria</taxon>
        <taxon>Hyphomicrobiales</taxon>
        <taxon>Rhizobiaceae</taxon>
        <taxon>Rhizobium/Agrobacterium group</taxon>
        <taxon>Rhizobium</taxon>
    </lineage>
</organism>
<sequence>MTDVLRELRTAVIWAAFGLGIVSATRPVWSYLVFGLDPTLDDILSLRCFGLPT</sequence>
<dbReference type="AlphaFoldDB" id="A0AAJ1AB63"/>
<gene>
    <name evidence="2" type="ORF">HFO42_22590</name>
</gene>
<reference evidence="2" key="1">
    <citation type="submission" date="2020-04" db="EMBL/GenBank/DDBJ databases">
        <title>Global-level population genomics supports evidence of horizontal gene transfer on evolution of Rhizobia in Lentils.</title>
        <authorList>
            <person name="Gai Y."/>
            <person name="Cook D."/>
            <person name="Riely B."/>
        </authorList>
    </citation>
    <scope>NUCLEOTIDE SEQUENCE</scope>
    <source>
        <strain evidence="2">Derici101B</strain>
    </source>
</reference>
<keyword evidence="1" id="KW-1133">Transmembrane helix</keyword>
<evidence type="ECO:0000313" key="3">
    <source>
        <dbReference type="Proteomes" id="UP000825699"/>
    </source>
</evidence>
<accession>A0AAJ1AB63</accession>
<feature type="transmembrane region" description="Helical" evidence="1">
    <location>
        <begin position="12"/>
        <end position="34"/>
    </location>
</feature>
<dbReference type="EMBL" id="JAAXEP010000012">
    <property type="protein sequence ID" value="MBY5630870.1"/>
    <property type="molecule type" value="Genomic_DNA"/>
</dbReference>